<name>A0A2B4RL85_STYPI</name>
<evidence type="ECO:0000313" key="5">
    <source>
        <dbReference type="Proteomes" id="UP000225706"/>
    </source>
</evidence>
<dbReference type="GO" id="GO:0070072">
    <property type="term" value="P:vacuolar proton-transporting V-type ATPase complex assembly"/>
    <property type="evidence" value="ECO:0007669"/>
    <property type="project" value="InterPro"/>
</dbReference>
<dbReference type="PANTHER" id="PTHR31996">
    <property type="entry name" value="COILED-COIL DOMAIN-CONTAINING PROTEIN 115"/>
    <property type="match status" value="1"/>
</dbReference>
<dbReference type="Pfam" id="PF21730">
    <property type="entry name" value="Vma22_CCDC115"/>
    <property type="match status" value="1"/>
</dbReference>
<comment type="caution">
    <text evidence="4">The sequence shown here is derived from an EMBL/GenBank/DDBJ whole genome shotgun (WGS) entry which is preliminary data.</text>
</comment>
<organism evidence="4 5">
    <name type="scientific">Stylophora pistillata</name>
    <name type="common">Smooth cauliflower coral</name>
    <dbReference type="NCBI Taxonomy" id="50429"/>
    <lineage>
        <taxon>Eukaryota</taxon>
        <taxon>Metazoa</taxon>
        <taxon>Cnidaria</taxon>
        <taxon>Anthozoa</taxon>
        <taxon>Hexacorallia</taxon>
        <taxon>Scleractinia</taxon>
        <taxon>Astrocoeniina</taxon>
        <taxon>Pocilloporidae</taxon>
        <taxon>Stylophora</taxon>
    </lineage>
</organism>
<feature type="coiled-coil region" evidence="2">
    <location>
        <begin position="204"/>
        <end position="238"/>
    </location>
</feature>
<reference evidence="5" key="1">
    <citation type="journal article" date="2017" name="bioRxiv">
        <title>Comparative analysis of the genomes of Stylophora pistillata and Acropora digitifera provides evidence for extensive differences between species of corals.</title>
        <authorList>
            <person name="Voolstra C.R."/>
            <person name="Li Y."/>
            <person name="Liew Y.J."/>
            <person name="Baumgarten S."/>
            <person name="Zoccola D."/>
            <person name="Flot J.-F."/>
            <person name="Tambutte S."/>
            <person name="Allemand D."/>
            <person name="Aranda M."/>
        </authorList>
    </citation>
    <scope>NUCLEOTIDE SEQUENCE [LARGE SCALE GENOMIC DNA]</scope>
</reference>
<protein>
    <recommendedName>
        <fullName evidence="1">Vacuolar ATPase assembly protein VMA22</fullName>
    </recommendedName>
</protein>
<dbReference type="InterPro" id="IPR040357">
    <property type="entry name" value="Vma22/CCDC115"/>
</dbReference>
<dbReference type="AlphaFoldDB" id="A0A2B4RL85"/>
<proteinExistence type="predicted"/>
<evidence type="ECO:0000256" key="2">
    <source>
        <dbReference type="SAM" id="Coils"/>
    </source>
</evidence>
<accession>A0A2B4RL85</accession>
<feature type="region of interest" description="Disordered" evidence="3">
    <location>
        <begin position="112"/>
        <end position="145"/>
    </location>
</feature>
<evidence type="ECO:0000256" key="1">
    <source>
        <dbReference type="ARBA" id="ARBA00093634"/>
    </source>
</evidence>
<evidence type="ECO:0000313" key="4">
    <source>
        <dbReference type="EMBL" id="PFX17260.1"/>
    </source>
</evidence>
<dbReference type="EMBL" id="LSMT01000485">
    <property type="protein sequence ID" value="PFX17260.1"/>
    <property type="molecule type" value="Genomic_DNA"/>
</dbReference>
<dbReference type="Proteomes" id="UP000225706">
    <property type="component" value="Unassembled WGS sequence"/>
</dbReference>
<dbReference type="OrthoDB" id="408631at2759"/>
<keyword evidence="2" id="KW-0175">Coiled coil</keyword>
<dbReference type="STRING" id="50429.A0A2B4RL85"/>
<sequence>MNTPLCSERIPIDRQKKMEDICEELDRLTVEFFDTFECLQEKREYLNASIRDGHLNLSKARYSMGNKSVGALQYSHKMDCALYHISSFGGISKEQSENAVVTFELEKTLPRRGKGASEANLKEKEEEKNVVRRRKPQKSGSLSDEATSRIEELYLPKEENLPVEDASINGCVQDPLKWFGILVPGCLKTGQKNFQSAIELSCVIVNLEMKVKEIIEQLNALKIRKRELSEEKKKLQEIED</sequence>
<keyword evidence="5" id="KW-1185">Reference proteome</keyword>
<gene>
    <name evidence="4" type="primary">Ccdc115</name>
    <name evidence="4" type="ORF">AWC38_SpisGene18431</name>
</gene>
<evidence type="ECO:0000256" key="3">
    <source>
        <dbReference type="SAM" id="MobiDB-lite"/>
    </source>
</evidence>
<feature type="compositionally biased region" description="Basic and acidic residues" evidence="3">
    <location>
        <begin position="120"/>
        <end position="130"/>
    </location>
</feature>
<dbReference type="PANTHER" id="PTHR31996:SF2">
    <property type="entry name" value="COILED-COIL DOMAIN-CONTAINING PROTEIN 115"/>
    <property type="match status" value="1"/>
</dbReference>
<dbReference type="GO" id="GO:0051082">
    <property type="term" value="F:unfolded protein binding"/>
    <property type="evidence" value="ECO:0007669"/>
    <property type="project" value="TreeGrafter"/>
</dbReference>